<dbReference type="Proteomes" id="UP000317893">
    <property type="component" value="Unassembled WGS sequence"/>
</dbReference>
<accession>A0A542DVT2</accession>
<proteinExistence type="predicted"/>
<name>A0A542DVT2_9MICO</name>
<keyword evidence="2" id="KW-1185">Reference proteome</keyword>
<dbReference type="RefSeq" id="WP_141846082.1">
    <property type="nucleotide sequence ID" value="NZ_BAAAPR010000006.1"/>
</dbReference>
<protein>
    <submittedName>
        <fullName evidence="1">Uncharacterized protein</fullName>
    </submittedName>
</protein>
<evidence type="ECO:0000313" key="1">
    <source>
        <dbReference type="EMBL" id="TQJ07212.1"/>
    </source>
</evidence>
<evidence type="ECO:0000313" key="2">
    <source>
        <dbReference type="Proteomes" id="UP000317893"/>
    </source>
</evidence>
<reference evidence="1 2" key="1">
    <citation type="submission" date="2019-06" db="EMBL/GenBank/DDBJ databases">
        <title>Sequencing the genomes of 1000 actinobacteria strains.</title>
        <authorList>
            <person name="Klenk H.-P."/>
        </authorList>
    </citation>
    <scope>NUCLEOTIDE SEQUENCE [LARGE SCALE GENOMIC DNA]</scope>
    <source>
        <strain evidence="1 2">DSM 18607</strain>
    </source>
</reference>
<dbReference type="EMBL" id="VFMN01000001">
    <property type="protein sequence ID" value="TQJ07212.1"/>
    <property type="molecule type" value="Genomic_DNA"/>
</dbReference>
<dbReference type="AlphaFoldDB" id="A0A542DVT2"/>
<comment type="caution">
    <text evidence="1">The sequence shown here is derived from an EMBL/GenBank/DDBJ whole genome shotgun (WGS) entry which is preliminary data.</text>
</comment>
<organism evidence="1 2">
    <name type="scientific">Lapillicoccus jejuensis</name>
    <dbReference type="NCBI Taxonomy" id="402171"/>
    <lineage>
        <taxon>Bacteria</taxon>
        <taxon>Bacillati</taxon>
        <taxon>Actinomycetota</taxon>
        <taxon>Actinomycetes</taxon>
        <taxon>Micrococcales</taxon>
        <taxon>Intrasporangiaceae</taxon>
        <taxon>Lapillicoccus</taxon>
    </lineage>
</organism>
<gene>
    <name evidence="1" type="ORF">FB458_0267</name>
</gene>
<sequence length="91" mass="9447">MLTARAARPLYGTVAAVGPVPAEVLQLLRETSGSDPLRAAAWLRSGAIEPAALALVLRAAVHAGQLGIAGTPTSAWGYKEMETLRQPDDLA</sequence>